<dbReference type="Proteomes" id="UP000285405">
    <property type="component" value="Unassembled WGS sequence"/>
</dbReference>
<dbReference type="PANTHER" id="PTHR16220">
    <property type="entry name" value="WD REPEAT PROTEIN 8-RELATED"/>
    <property type="match status" value="1"/>
</dbReference>
<dbReference type="OrthoDB" id="308690at2759"/>
<dbReference type="Pfam" id="PF07676">
    <property type="entry name" value="PD40"/>
    <property type="match status" value="1"/>
</dbReference>
<dbReference type="Gene3D" id="2.130.10.10">
    <property type="entry name" value="YVTN repeat-like/Quinoprotein amine dehydrogenase"/>
    <property type="match status" value="1"/>
</dbReference>
<dbReference type="GO" id="GO:0005815">
    <property type="term" value="C:microtubule organizing center"/>
    <property type="evidence" value="ECO:0007669"/>
    <property type="project" value="TreeGrafter"/>
</dbReference>
<dbReference type="InterPro" id="IPR015943">
    <property type="entry name" value="WD40/YVTN_repeat-like_dom_sf"/>
</dbReference>
<dbReference type="InterPro" id="IPR011659">
    <property type="entry name" value="WD40"/>
</dbReference>
<dbReference type="InterPro" id="IPR052778">
    <property type="entry name" value="Centrosome-WD_assoc"/>
</dbReference>
<evidence type="ECO:0000313" key="1">
    <source>
        <dbReference type="EMBL" id="RKF83064.1"/>
    </source>
</evidence>
<accession>A0A420J8F2</accession>
<dbReference type="SUPFAM" id="SSF69322">
    <property type="entry name" value="Tricorn protease domain 2"/>
    <property type="match status" value="1"/>
</dbReference>
<organism evidence="1 2">
    <name type="scientific">Golovinomyces cichoracearum</name>
    <dbReference type="NCBI Taxonomy" id="62708"/>
    <lineage>
        <taxon>Eukaryota</taxon>
        <taxon>Fungi</taxon>
        <taxon>Dikarya</taxon>
        <taxon>Ascomycota</taxon>
        <taxon>Pezizomycotina</taxon>
        <taxon>Leotiomycetes</taxon>
        <taxon>Erysiphales</taxon>
        <taxon>Erysiphaceae</taxon>
        <taxon>Golovinomyces</taxon>
    </lineage>
</organism>
<dbReference type="AlphaFoldDB" id="A0A420J8F2"/>
<name>A0A420J8F2_9PEZI</name>
<protein>
    <submittedName>
        <fullName evidence="1">Putative WD repeat-containing protein C32H8.09</fullName>
    </submittedName>
</protein>
<dbReference type="EMBL" id="MCBR01000736">
    <property type="protein sequence ID" value="RKF83064.1"/>
    <property type="molecule type" value="Genomic_DNA"/>
</dbReference>
<dbReference type="GO" id="GO:1990811">
    <property type="term" value="C:MWP complex"/>
    <property type="evidence" value="ECO:0007669"/>
    <property type="project" value="TreeGrafter"/>
</dbReference>
<gene>
    <name evidence="1" type="ORF">GcC1_007014</name>
</gene>
<reference evidence="1 2" key="1">
    <citation type="journal article" date="2018" name="BMC Genomics">
        <title>Comparative genome analyses reveal sequence features reflecting distinct modes of host-adaptation between dicot and monocot powdery mildew.</title>
        <authorList>
            <person name="Wu Y."/>
            <person name="Ma X."/>
            <person name="Pan Z."/>
            <person name="Kale S.D."/>
            <person name="Song Y."/>
            <person name="King H."/>
            <person name="Zhang Q."/>
            <person name="Presley C."/>
            <person name="Deng X."/>
            <person name="Wei C.I."/>
            <person name="Xiao S."/>
        </authorList>
    </citation>
    <scope>NUCLEOTIDE SEQUENCE [LARGE SCALE GENOMIC DNA]</scope>
    <source>
        <strain evidence="1">UCSC1</strain>
    </source>
</reference>
<dbReference type="PANTHER" id="PTHR16220:SF0">
    <property type="entry name" value="WD REPEAT-CONTAINING PROTEIN WRAP73"/>
    <property type="match status" value="1"/>
</dbReference>
<dbReference type="GO" id="GO:1990810">
    <property type="term" value="P:microtubule anchoring at mitotic spindle pole body"/>
    <property type="evidence" value="ECO:0007669"/>
    <property type="project" value="TreeGrafter"/>
</dbReference>
<comment type="caution">
    <text evidence="1">The sequence shown here is derived from an EMBL/GenBank/DDBJ whole genome shotgun (WGS) entry which is preliminary data.</text>
</comment>
<sequence>MRNTHQYPRIGFVSLKVIRYKLNTMCFSRTAKCPVSTQVSKTANIFRASSRSLPSPNGAYIAIALRSKLCVLETRCLEIIREMSLPSELVVSWFSWSLSSNRILIGSTDMLLVFSVTNSQELASITNPTSCLTKASLVVFGSKDYELLIFYEFGLRLSIINLITSNVIDIPSIKLYGPTNATRGFSYRPGTTDLSLLTRSGGKDIISLHTADTFDVFKSWFPGTIDAQGMSWSPDGKWLVVCESASHGPKMLIYTADGQLFKTWQANVGSGIGIRLSQWSPNGVQIAFTNYSQTVNIINMPSFTPNFKLVHTAAVNVTRSCSKKFVKQIWQEQTSRIESGYNHKFVQVTKELYIPRSSIGRDELKIGVNSMSFDKSGSLLATKIEESSTTVWIWDLITCMLRDVFVLQATVAKILWHPTIDRQLMVLCEGEEARRFVYFWHPSWSAPHIFDFAAHLSEGRVLGRTVTRWIQTESLNPTLYFSDSQECVLIRFRAMDDSSDAWHLSKPR</sequence>
<proteinExistence type="predicted"/>
<evidence type="ECO:0000313" key="2">
    <source>
        <dbReference type="Proteomes" id="UP000285405"/>
    </source>
</evidence>